<dbReference type="OrthoDB" id="10401019at2759"/>
<proteinExistence type="predicted"/>
<dbReference type="AlphaFoldDB" id="A0A8X6J1F5"/>
<organism evidence="1 2">
    <name type="scientific">Trichonephila clavata</name>
    <name type="common">Joro spider</name>
    <name type="synonym">Nephila clavata</name>
    <dbReference type="NCBI Taxonomy" id="2740835"/>
    <lineage>
        <taxon>Eukaryota</taxon>
        <taxon>Metazoa</taxon>
        <taxon>Ecdysozoa</taxon>
        <taxon>Arthropoda</taxon>
        <taxon>Chelicerata</taxon>
        <taxon>Arachnida</taxon>
        <taxon>Araneae</taxon>
        <taxon>Araneomorphae</taxon>
        <taxon>Entelegynae</taxon>
        <taxon>Araneoidea</taxon>
        <taxon>Nephilidae</taxon>
        <taxon>Trichonephila</taxon>
    </lineage>
</organism>
<dbReference type="Proteomes" id="UP000887116">
    <property type="component" value="Unassembled WGS sequence"/>
</dbReference>
<protein>
    <submittedName>
        <fullName evidence="1">Uncharacterized protein</fullName>
    </submittedName>
</protein>
<dbReference type="EMBL" id="BMAO01013251">
    <property type="protein sequence ID" value="GFQ87270.1"/>
    <property type="molecule type" value="Genomic_DNA"/>
</dbReference>
<evidence type="ECO:0000313" key="1">
    <source>
        <dbReference type="EMBL" id="GFQ87270.1"/>
    </source>
</evidence>
<name>A0A8X6J1F5_TRICU</name>
<sequence>MDALKLRRTPLRTDLTKDLNHLQEIAESDPVDINALETDFEQLKIKSAKLKEIDDYFRNHDRIQLYSRSLQQRI</sequence>
<accession>A0A8X6J1F5</accession>
<comment type="caution">
    <text evidence="1">The sequence shown here is derived from an EMBL/GenBank/DDBJ whole genome shotgun (WGS) entry which is preliminary data.</text>
</comment>
<gene>
    <name evidence="1" type="ORF">TNCT_620861</name>
</gene>
<evidence type="ECO:0000313" key="2">
    <source>
        <dbReference type="Proteomes" id="UP000887116"/>
    </source>
</evidence>
<keyword evidence="2" id="KW-1185">Reference proteome</keyword>
<reference evidence="1" key="1">
    <citation type="submission" date="2020-07" db="EMBL/GenBank/DDBJ databases">
        <title>Multicomponent nature underlies the extraordinary mechanical properties of spider dragline silk.</title>
        <authorList>
            <person name="Kono N."/>
            <person name="Nakamura H."/>
            <person name="Mori M."/>
            <person name="Yoshida Y."/>
            <person name="Ohtoshi R."/>
            <person name="Malay A.D."/>
            <person name="Moran D.A.P."/>
            <person name="Tomita M."/>
            <person name="Numata K."/>
            <person name="Arakawa K."/>
        </authorList>
    </citation>
    <scope>NUCLEOTIDE SEQUENCE</scope>
</reference>